<accession>A0ABN5H3X0</accession>
<sequence length="289" mass="32244">MARRCSDCRWRHVRNPYRVRLGEEQRTVGSWLSWLGQSGFLLEHQGVRMVIDPFLSETPGAMSPHFDVYDLGSVHWILSTHEHLDHWDHETIARLKEANPQARIVAPGHLRSRAADAGFLEEEFVVPSLTHPVHLTPDVAVQAVSAVHAVHSQDGYGSGEKDQFLGYILSLEGLTLYHSGDTILSQALLDRLMDAHIDIAMLPINGRDFFRDALDIVGNLGACEAVDLAGRIGASILIPMHYDAFAGNLGDVGQAARYAHERWPYMTVAVLGYGQKWPMEKPIALPHHR</sequence>
<dbReference type="InterPro" id="IPR036866">
    <property type="entry name" value="RibonucZ/Hydroxyglut_hydro"/>
</dbReference>
<reference evidence="1 2" key="1">
    <citation type="journal article" date="2019" name="Sci. Rep.">
        <title>Sulfobacillus thermotolerans: new insights into resistance and metabolic capacities of acidophilic chemolithotrophs.</title>
        <authorList>
            <person name="Panyushkina A.E."/>
            <person name="Babenko V.V."/>
            <person name="Nikitina A.S."/>
            <person name="Selezneva O.V."/>
            <person name="Tsaplina I.A."/>
            <person name="Letarova M.A."/>
            <person name="Kostryukova E.S."/>
            <person name="Letarov A.V."/>
        </authorList>
    </citation>
    <scope>NUCLEOTIDE SEQUENCE [LARGE SCALE GENOMIC DNA]</scope>
    <source>
        <strain evidence="1 2">Kr1</strain>
    </source>
</reference>
<evidence type="ECO:0000313" key="1">
    <source>
        <dbReference type="EMBL" id="AUW95382.1"/>
    </source>
</evidence>
<dbReference type="PANTHER" id="PTHR43546:SF3">
    <property type="entry name" value="UPF0173 METAL-DEPENDENT HYDROLASE MJ1163"/>
    <property type="match status" value="1"/>
</dbReference>
<gene>
    <name evidence="1" type="ORF">BXT84_04145</name>
</gene>
<dbReference type="Proteomes" id="UP000325292">
    <property type="component" value="Chromosome"/>
</dbReference>
<name>A0ABN5H3X0_9FIRM</name>
<proteinExistence type="predicted"/>
<dbReference type="InterPro" id="IPR050114">
    <property type="entry name" value="UPF0173_UPF0282_UlaG_hydrolase"/>
</dbReference>
<dbReference type="Gene3D" id="3.60.15.10">
    <property type="entry name" value="Ribonuclease Z/Hydroxyacylglutathione hydrolase-like"/>
    <property type="match status" value="1"/>
</dbReference>
<dbReference type="Pfam" id="PF13483">
    <property type="entry name" value="Lactamase_B_3"/>
    <property type="match status" value="1"/>
</dbReference>
<evidence type="ECO:0008006" key="3">
    <source>
        <dbReference type="Google" id="ProtNLM"/>
    </source>
</evidence>
<dbReference type="SUPFAM" id="SSF56281">
    <property type="entry name" value="Metallo-hydrolase/oxidoreductase"/>
    <property type="match status" value="1"/>
</dbReference>
<dbReference type="PANTHER" id="PTHR43546">
    <property type="entry name" value="UPF0173 METAL-DEPENDENT HYDROLASE MJ1163-RELATED"/>
    <property type="match status" value="1"/>
</dbReference>
<organism evidence="1 2">
    <name type="scientific">Sulfobacillus thermotolerans</name>
    <dbReference type="NCBI Taxonomy" id="338644"/>
    <lineage>
        <taxon>Bacteria</taxon>
        <taxon>Bacillati</taxon>
        <taxon>Bacillota</taxon>
        <taxon>Clostridia</taxon>
        <taxon>Eubacteriales</taxon>
        <taxon>Clostridiales Family XVII. Incertae Sedis</taxon>
        <taxon>Sulfobacillus</taxon>
    </lineage>
</organism>
<protein>
    <recommendedName>
        <fullName evidence="3">Metallo-beta-lactamase domain-containing protein</fullName>
    </recommendedName>
</protein>
<keyword evidence="2" id="KW-1185">Reference proteome</keyword>
<evidence type="ECO:0000313" key="2">
    <source>
        <dbReference type="Proteomes" id="UP000325292"/>
    </source>
</evidence>
<dbReference type="EMBL" id="CP019454">
    <property type="protein sequence ID" value="AUW95382.1"/>
    <property type="molecule type" value="Genomic_DNA"/>
</dbReference>